<feature type="compositionally biased region" description="Polar residues" evidence="10">
    <location>
        <begin position="62"/>
        <end position="102"/>
    </location>
</feature>
<reference evidence="14" key="1">
    <citation type="submission" date="2013-05" db="EMBL/GenBank/DDBJ databases">
        <title>The Genome sequence of Mucor circinelloides f. circinelloides 1006PhL.</title>
        <authorList>
            <consortium name="The Broad Institute Genomics Platform"/>
            <person name="Cuomo C."/>
            <person name="Earl A."/>
            <person name="Findley K."/>
            <person name="Lee S.C."/>
            <person name="Walker B."/>
            <person name="Young S."/>
            <person name="Zeng Q."/>
            <person name="Gargeya S."/>
            <person name="Fitzgerald M."/>
            <person name="Haas B."/>
            <person name="Abouelleil A."/>
            <person name="Allen A.W."/>
            <person name="Alvarado L."/>
            <person name="Arachchi H.M."/>
            <person name="Berlin A.M."/>
            <person name="Chapman S.B."/>
            <person name="Gainer-Dewar J."/>
            <person name="Goldberg J."/>
            <person name="Griggs A."/>
            <person name="Gujja S."/>
            <person name="Hansen M."/>
            <person name="Howarth C."/>
            <person name="Imamovic A."/>
            <person name="Ireland A."/>
            <person name="Larimer J."/>
            <person name="McCowan C."/>
            <person name="Murphy C."/>
            <person name="Pearson M."/>
            <person name="Poon T.W."/>
            <person name="Priest M."/>
            <person name="Roberts A."/>
            <person name="Saif S."/>
            <person name="Shea T."/>
            <person name="Sisk P."/>
            <person name="Sykes S."/>
            <person name="Wortman J."/>
            <person name="Nusbaum C."/>
            <person name="Birren B."/>
        </authorList>
    </citation>
    <scope>NUCLEOTIDE SEQUENCE [LARGE SCALE GENOMIC DNA]</scope>
    <source>
        <strain evidence="14">1006PhL</strain>
    </source>
</reference>
<evidence type="ECO:0000256" key="3">
    <source>
        <dbReference type="ARBA" id="ARBA00022679"/>
    </source>
</evidence>
<evidence type="ECO:0000256" key="10">
    <source>
        <dbReference type="SAM" id="MobiDB-lite"/>
    </source>
</evidence>
<dbReference type="GO" id="GO:0005524">
    <property type="term" value="F:ATP binding"/>
    <property type="evidence" value="ECO:0007669"/>
    <property type="project" value="UniProtKB-UniRule"/>
</dbReference>
<dbReference type="Pfam" id="PF00069">
    <property type="entry name" value="Pkinase"/>
    <property type="match status" value="1"/>
</dbReference>
<dbReference type="PROSITE" id="PS51285">
    <property type="entry name" value="AGC_KINASE_CTER"/>
    <property type="match status" value="1"/>
</dbReference>
<feature type="compositionally biased region" description="Polar residues" evidence="10">
    <location>
        <begin position="186"/>
        <end position="197"/>
    </location>
</feature>
<dbReference type="VEuPathDB" id="FungiDB:HMPREF1544_11107"/>
<feature type="domain" description="Protein kinase" evidence="11">
    <location>
        <begin position="262"/>
        <end position="511"/>
    </location>
</feature>
<organism evidence="13 14">
    <name type="scientific">Mucor circinelloides f. circinelloides (strain 1006PhL)</name>
    <name type="common">Mucormycosis agent</name>
    <name type="synonym">Calyptromyces circinelloides</name>
    <dbReference type="NCBI Taxonomy" id="1220926"/>
    <lineage>
        <taxon>Eukaryota</taxon>
        <taxon>Fungi</taxon>
        <taxon>Fungi incertae sedis</taxon>
        <taxon>Mucoromycota</taxon>
        <taxon>Mucoromycotina</taxon>
        <taxon>Mucoromycetes</taxon>
        <taxon>Mucorales</taxon>
        <taxon>Mucorineae</taxon>
        <taxon>Mucoraceae</taxon>
        <taxon>Mucor</taxon>
    </lineage>
</organism>
<dbReference type="eggNOG" id="KOG0616">
    <property type="taxonomic scope" value="Eukaryota"/>
</dbReference>
<dbReference type="InterPro" id="IPR017441">
    <property type="entry name" value="Protein_kinase_ATP_BS"/>
</dbReference>
<dbReference type="InterPro" id="IPR008271">
    <property type="entry name" value="Ser/Thr_kinase_AS"/>
</dbReference>
<comment type="catalytic activity">
    <reaction evidence="8">
        <text>L-seryl-[protein] + ATP = O-phospho-L-seryl-[protein] + ADP + H(+)</text>
        <dbReference type="Rhea" id="RHEA:17989"/>
        <dbReference type="Rhea" id="RHEA-COMP:9863"/>
        <dbReference type="Rhea" id="RHEA-COMP:11604"/>
        <dbReference type="ChEBI" id="CHEBI:15378"/>
        <dbReference type="ChEBI" id="CHEBI:29999"/>
        <dbReference type="ChEBI" id="CHEBI:30616"/>
        <dbReference type="ChEBI" id="CHEBI:83421"/>
        <dbReference type="ChEBI" id="CHEBI:456216"/>
        <dbReference type="EC" id="2.7.11.11"/>
    </reaction>
</comment>
<dbReference type="GO" id="GO:0005952">
    <property type="term" value="C:cAMP-dependent protein kinase complex"/>
    <property type="evidence" value="ECO:0007669"/>
    <property type="project" value="TreeGrafter"/>
</dbReference>
<evidence type="ECO:0000256" key="6">
    <source>
        <dbReference type="ARBA" id="ARBA00022840"/>
    </source>
</evidence>
<accession>S2IWR4</accession>
<dbReference type="FunFam" id="3.30.200.20:FF:000042">
    <property type="entry name" value="Aurora kinase A"/>
    <property type="match status" value="1"/>
</dbReference>
<dbReference type="GO" id="GO:0004691">
    <property type="term" value="F:cAMP-dependent protein kinase activity"/>
    <property type="evidence" value="ECO:0007669"/>
    <property type="project" value="UniProtKB-EC"/>
</dbReference>
<dbReference type="InterPro" id="IPR011009">
    <property type="entry name" value="Kinase-like_dom_sf"/>
</dbReference>
<dbReference type="EC" id="2.7.11.11" evidence="1"/>
<dbReference type="EMBL" id="KE124128">
    <property type="protein sequence ID" value="EPB82146.1"/>
    <property type="molecule type" value="Genomic_DNA"/>
</dbReference>
<feature type="region of interest" description="Disordered" evidence="10">
    <location>
        <begin position="127"/>
        <end position="230"/>
    </location>
</feature>
<feature type="binding site" evidence="9">
    <location>
        <position position="291"/>
    </location>
    <ligand>
        <name>ATP</name>
        <dbReference type="ChEBI" id="CHEBI:30616"/>
    </ligand>
</feature>
<protein>
    <recommendedName>
        <fullName evidence="1">cAMP-dependent protein kinase</fullName>
        <ecNumber evidence="1">2.7.11.11</ecNumber>
    </recommendedName>
</protein>
<dbReference type="PROSITE" id="PS00108">
    <property type="entry name" value="PROTEIN_KINASE_ST"/>
    <property type="match status" value="1"/>
</dbReference>
<dbReference type="InterPro" id="IPR000719">
    <property type="entry name" value="Prot_kinase_dom"/>
</dbReference>
<feature type="compositionally biased region" description="Polar residues" evidence="10">
    <location>
        <begin position="204"/>
        <end position="214"/>
    </location>
</feature>
<dbReference type="FunFam" id="1.10.510.10:FF:000005">
    <property type="entry name" value="cAMP-dependent protein kinase catalytic subunit alpha"/>
    <property type="match status" value="1"/>
</dbReference>
<dbReference type="PROSITE" id="PS50011">
    <property type="entry name" value="PROTEIN_KINASE_DOM"/>
    <property type="match status" value="1"/>
</dbReference>
<dbReference type="GO" id="GO:0005829">
    <property type="term" value="C:cytosol"/>
    <property type="evidence" value="ECO:0007669"/>
    <property type="project" value="TreeGrafter"/>
</dbReference>
<evidence type="ECO:0000256" key="8">
    <source>
        <dbReference type="ARBA" id="ARBA00047454"/>
    </source>
</evidence>
<evidence type="ECO:0000256" key="9">
    <source>
        <dbReference type="PROSITE-ProRule" id="PRU10141"/>
    </source>
</evidence>
<keyword evidence="14" id="KW-1185">Reference proteome</keyword>
<dbReference type="InterPro" id="IPR000961">
    <property type="entry name" value="AGC-kinase_C"/>
</dbReference>
<evidence type="ECO:0000256" key="7">
    <source>
        <dbReference type="ARBA" id="ARBA00047292"/>
    </source>
</evidence>
<dbReference type="PANTHER" id="PTHR24353:SF153">
    <property type="entry name" value="CAMP-DEPENDENT PROTEIN KINASE CATALYTIC SUBUNIT 1"/>
    <property type="match status" value="1"/>
</dbReference>
<comment type="catalytic activity">
    <reaction evidence="7">
        <text>L-threonyl-[protein] + ATP = O-phospho-L-threonyl-[protein] + ADP + H(+)</text>
        <dbReference type="Rhea" id="RHEA:46608"/>
        <dbReference type="Rhea" id="RHEA-COMP:11060"/>
        <dbReference type="Rhea" id="RHEA-COMP:11605"/>
        <dbReference type="ChEBI" id="CHEBI:15378"/>
        <dbReference type="ChEBI" id="CHEBI:30013"/>
        <dbReference type="ChEBI" id="CHEBI:30616"/>
        <dbReference type="ChEBI" id="CHEBI:61977"/>
        <dbReference type="ChEBI" id="CHEBI:456216"/>
        <dbReference type="EC" id="2.7.11.11"/>
    </reaction>
</comment>
<evidence type="ECO:0000256" key="5">
    <source>
        <dbReference type="ARBA" id="ARBA00022777"/>
    </source>
</evidence>
<dbReference type="PROSITE" id="PS00107">
    <property type="entry name" value="PROTEIN_KINASE_ATP"/>
    <property type="match status" value="1"/>
</dbReference>
<dbReference type="STRING" id="1220926.S2IWR4"/>
<feature type="compositionally biased region" description="Low complexity" evidence="10">
    <location>
        <begin position="30"/>
        <end position="53"/>
    </location>
</feature>
<feature type="region of interest" description="Disordered" evidence="10">
    <location>
        <begin position="1"/>
        <end position="111"/>
    </location>
</feature>
<keyword evidence="3" id="KW-0808">Transferase</keyword>
<dbReference type="SMART" id="SM00220">
    <property type="entry name" value="S_TKc"/>
    <property type="match status" value="1"/>
</dbReference>
<dbReference type="SUPFAM" id="SSF56112">
    <property type="entry name" value="Protein kinase-like (PK-like)"/>
    <property type="match status" value="1"/>
</dbReference>
<dbReference type="InParanoid" id="S2IWR4"/>
<dbReference type="GO" id="GO:0009653">
    <property type="term" value="P:anatomical structure morphogenesis"/>
    <property type="evidence" value="ECO:0007669"/>
    <property type="project" value="UniProtKB-ARBA"/>
</dbReference>
<evidence type="ECO:0000259" key="11">
    <source>
        <dbReference type="PROSITE" id="PS50011"/>
    </source>
</evidence>
<dbReference type="PANTHER" id="PTHR24353">
    <property type="entry name" value="CYCLIC NUCLEOTIDE-DEPENDENT PROTEIN KINASE"/>
    <property type="match status" value="1"/>
</dbReference>
<evidence type="ECO:0000256" key="4">
    <source>
        <dbReference type="ARBA" id="ARBA00022741"/>
    </source>
</evidence>
<sequence>MDLINKGVQLIRRSTLTKKHQRSESQGSNKASASSPPSPTMSKTPSITSSITSDEGSCYSGGFNNIQTPGRNSASNSPHIPASITITPMISSPPQSPVNNKNNFKDSIPIIPSSKNYQEESTIHHIPATTTQSAVPEYLSTSPTRASPLSPLPQPGEAAAPDGYFSIQPSTSSESTSMSDNNSSSPLRKTSTLTVTSADRKNPCNETTNSVSNPPRSPMKSHFSPRPKHVTRISTHAVPRTRAPNNNKQRRQKHRKLRLDDFVLKRTVGTGSFGRVHLAQSKVNGKHYAIKALDKYDVVRLKQVEHINNEPTILREISHPFLVTLWDAFQDDSHLFMVMDYVPGGELFSILRKQKKFSEQTAKFYAAEVLLALAYLHENGIVYRDLKPENILIDARGHVKLTDFGFAKRVDDMTWTVCGTPDYLAPEIILSKGYTKAVDWWGLGVLIFEMVVGRAPFIDKNPVNLYQKILECRVDWPEDMSADLKDLLQNLLTADIEGRYTSEEIKEHVWFADLNFDQVLKRKVKPPYIPKVKDDGDTTCFAKYKEPVHLYGNIKGDPFRSKFPAF</sequence>
<feature type="domain" description="AGC-kinase C-terminal" evidence="12">
    <location>
        <begin position="512"/>
        <end position="566"/>
    </location>
</feature>
<dbReference type="Gene3D" id="1.10.510.10">
    <property type="entry name" value="Transferase(Phosphotransferase) domain 1"/>
    <property type="match status" value="1"/>
</dbReference>
<keyword evidence="4 9" id="KW-0547">Nucleotide-binding</keyword>
<proteinExistence type="predicted"/>
<feature type="compositionally biased region" description="Polar residues" evidence="10">
    <location>
        <begin position="128"/>
        <end position="147"/>
    </location>
</feature>
<dbReference type="Gene3D" id="3.30.200.20">
    <property type="entry name" value="Phosphorylase Kinase, domain 1"/>
    <property type="match status" value="1"/>
</dbReference>
<evidence type="ECO:0000256" key="2">
    <source>
        <dbReference type="ARBA" id="ARBA00022527"/>
    </source>
</evidence>
<dbReference type="AlphaFoldDB" id="S2IWR4"/>
<dbReference type="OrthoDB" id="63267at2759"/>
<dbReference type="CDD" id="cd05580">
    <property type="entry name" value="STKc_PKA_like"/>
    <property type="match status" value="1"/>
</dbReference>
<dbReference type="Proteomes" id="UP000014254">
    <property type="component" value="Unassembled WGS sequence"/>
</dbReference>
<keyword evidence="6 9" id="KW-0067">ATP-binding</keyword>
<keyword evidence="5 13" id="KW-0418">Kinase</keyword>
<evidence type="ECO:0000313" key="14">
    <source>
        <dbReference type="Proteomes" id="UP000014254"/>
    </source>
</evidence>
<gene>
    <name evidence="13" type="ORF">HMPREF1544_11107</name>
</gene>
<keyword evidence="2" id="KW-0723">Serine/threonine-protein kinase</keyword>
<evidence type="ECO:0000313" key="13">
    <source>
        <dbReference type="EMBL" id="EPB82146.1"/>
    </source>
</evidence>
<dbReference type="GO" id="GO:0005634">
    <property type="term" value="C:nucleus"/>
    <property type="evidence" value="ECO:0007669"/>
    <property type="project" value="TreeGrafter"/>
</dbReference>
<dbReference type="OMA" id="DTTCFAK"/>
<feature type="compositionally biased region" description="Low complexity" evidence="10">
    <location>
        <begin position="170"/>
        <end position="185"/>
    </location>
</feature>
<evidence type="ECO:0000256" key="1">
    <source>
        <dbReference type="ARBA" id="ARBA00012444"/>
    </source>
</evidence>
<evidence type="ECO:0000259" key="12">
    <source>
        <dbReference type="PROSITE" id="PS51285"/>
    </source>
</evidence>
<name>S2IWR4_MUCC1</name>